<evidence type="ECO:0000256" key="2">
    <source>
        <dbReference type="PROSITE-ProRule" id="PRU00169"/>
    </source>
</evidence>
<dbReference type="EMBL" id="JH717867">
    <property type="protein sequence ID" value="EWY79434.1"/>
    <property type="molecule type" value="Genomic_DNA"/>
</dbReference>
<dbReference type="InterPro" id="IPR050956">
    <property type="entry name" value="2C_system_His_kinase"/>
</dbReference>
<dbReference type="PANTHER" id="PTHR43719">
    <property type="entry name" value="TWO-COMPONENT HISTIDINE KINASE"/>
    <property type="match status" value="1"/>
</dbReference>
<evidence type="ECO:0000313" key="6">
    <source>
        <dbReference type="Proteomes" id="UP000030753"/>
    </source>
</evidence>
<gene>
    <name evidence="5" type="ORF">FOYG_17414</name>
</gene>
<keyword evidence="1 2" id="KW-0597">Phosphoprotein</keyword>
<dbReference type="Pfam" id="PF02518">
    <property type="entry name" value="HATPase_c"/>
    <property type="match status" value="1"/>
</dbReference>
<dbReference type="InterPro" id="IPR003594">
    <property type="entry name" value="HATPase_dom"/>
</dbReference>
<dbReference type="Pfam" id="PF00512">
    <property type="entry name" value="HisKA"/>
    <property type="match status" value="1"/>
</dbReference>
<proteinExistence type="predicted"/>
<organism evidence="5 6">
    <name type="scientific">Fusarium oxysporum NRRL 32931</name>
    <dbReference type="NCBI Taxonomy" id="660029"/>
    <lineage>
        <taxon>Eukaryota</taxon>
        <taxon>Fungi</taxon>
        <taxon>Dikarya</taxon>
        <taxon>Ascomycota</taxon>
        <taxon>Pezizomycotina</taxon>
        <taxon>Sordariomycetes</taxon>
        <taxon>Hypocreomycetidae</taxon>
        <taxon>Hypocreales</taxon>
        <taxon>Nectriaceae</taxon>
        <taxon>Fusarium</taxon>
        <taxon>Fusarium oxysporum species complex</taxon>
    </lineage>
</organism>
<evidence type="ECO:0000256" key="1">
    <source>
        <dbReference type="ARBA" id="ARBA00022553"/>
    </source>
</evidence>
<dbReference type="InterPro" id="IPR011006">
    <property type="entry name" value="CheY-like_superfamily"/>
</dbReference>
<feature type="domain" description="Response regulatory" evidence="4">
    <location>
        <begin position="565"/>
        <end position="684"/>
    </location>
</feature>
<dbReference type="InterPro" id="IPR004358">
    <property type="entry name" value="Sig_transdc_His_kin-like_C"/>
</dbReference>
<dbReference type="PROSITE" id="PS50109">
    <property type="entry name" value="HIS_KIN"/>
    <property type="match status" value="1"/>
</dbReference>
<dbReference type="PROSITE" id="PS50110">
    <property type="entry name" value="RESPONSE_REGULATORY"/>
    <property type="match status" value="1"/>
</dbReference>
<accession>W9HEK8</accession>
<dbReference type="SUPFAM" id="SSF52172">
    <property type="entry name" value="CheY-like"/>
    <property type="match status" value="1"/>
</dbReference>
<dbReference type="SUPFAM" id="SSF55874">
    <property type="entry name" value="ATPase domain of HSP90 chaperone/DNA topoisomerase II/histidine kinase"/>
    <property type="match status" value="1"/>
</dbReference>
<dbReference type="InterPro" id="IPR001789">
    <property type="entry name" value="Sig_transdc_resp-reg_receiver"/>
</dbReference>
<sequence>MPTSAYEQRELLLSFPEAQNIAFIPIWDPVKGVLSIGGFVWSKASRRRLDKQSELPFFRAIGILAASEAFQTETMAAERAKSDVLSSISHELRSPIHGITLGLELLNDSGLSLAQQNIAHLIGTCCHTLLDTTEHLLDYSKVNQSMKSDTLRDGNLARSKFEIASLCSAQNPNKEANLDQIAEDVVESVYVGQIYQRASMSRIFNPSSNQKTTEFGAMRLWDSIEAAEARAIDQLNLKQDGDVSVFLLYDPTCSWCFQTRAGAICRIIMNLLGNSLKYTSKGFIKVSMTQTEPDDAIGGEKMIELVVEDTGRGISKNFLRNNIFKPFSQEDQLSTGTGLGLSLVQRITFQLGGTVSIKSQVDVGTEVTVSIPMLQSTRSPTSELFKHESRSRQSSCHGLHVRMATQSHGAALHALMNELCYEHLGMVPDVISDGEQLAPDITIIRAHSKNSLSELDLSWPDAPILVVCDSAFAVQQYESAYASPSRRRLYDFVVQPLSPNKLQRAVSRAVTRWANSEDDSYTAAKMPLPSPPDTVSYGQLPTPSPAVRSPFGNLLSAQDYFQTAQFLIVEDNPINLKILTSFMRKLQKPYRTAVNGQEAVDTYKATPGQFKYILMDISMPVMDGLEATRQIHAFERYNGIVPSKILVITGLGSESIREEATRSGVDIFITKPVKLHELEIRINS</sequence>
<feature type="modified residue" description="4-aspartylphosphate" evidence="2">
    <location>
        <position position="616"/>
    </location>
</feature>
<feature type="domain" description="Histidine kinase" evidence="3">
    <location>
        <begin position="87"/>
        <end position="375"/>
    </location>
</feature>
<dbReference type="OrthoDB" id="303614at2759"/>
<dbReference type="GO" id="GO:0000155">
    <property type="term" value="F:phosphorelay sensor kinase activity"/>
    <property type="evidence" value="ECO:0007669"/>
    <property type="project" value="InterPro"/>
</dbReference>
<dbReference type="InterPro" id="IPR003661">
    <property type="entry name" value="HisK_dim/P_dom"/>
</dbReference>
<reference evidence="5 6" key="1">
    <citation type="submission" date="2011-06" db="EMBL/GenBank/DDBJ databases">
        <title>The Genome Sequence of Fusarium oxysporum FOSC 3-a.</title>
        <authorList>
            <consortium name="The Broad Institute Genome Sequencing Platform"/>
            <person name="Ma L.-J."/>
            <person name="Gale L.R."/>
            <person name="Schwartz D.C."/>
            <person name="Zhou S."/>
            <person name="Corby-Kistler H."/>
            <person name="Young S.K."/>
            <person name="Zeng Q."/>
            <person name="Gargeya S."/>
            <person name="Fitzgerald M."/>
            <person name="Haas B."/>
            <person name="Abouelleil A."/>
            <person name="Alvarado L."/>
            <person name="Arachchi H.M."/>
            <person name="Berlin A."/>
            <person name="Brown A."/>
            <person name="Chapman S.B."/>
            <person name="Chen Z."/>
            <person name="Dunbar C."/>
            <person name="Freedman E."/>
            <person name="Gearin G."/>
            <person name="Gellesch M."/>
            <person name="Goldberg J."/>
            <person name="Griggs A."/>
            <person name="Gujja S."/>
            <person name="Heiman D."/>
            <person name="Howarth C."/>
            <person name="Larson L."/>
            <person name="Lui A."/>
            <person name="MacDonald P.J.P."/>
            <person name="Mehta T."/>
            <person name="Montmayeur A."/>
            <person name="Murphy C."/>
            <person name="Neiman D."/>
            <person name="Pearson M."/>
            <person name="Priest M."/>
            <person name="Roberts A."/>
            <person name="Saif S."/>
            <person name="Shea T."/>
            <person name="Shenoy N."/>
            <person name="Sisk P."/>
            <person name="Stolte C."/>
            <person name="Sykes S."/>
            <person name="Wortman J."/>
            <person name="Nusbaum C."/>
            <person name="Birren B."/>
        </authorList>
    </citation>
    <scope>NUCLEOTIDE SEQUENCE [LARGE SCALE GENOMIC DNA]</scope>
    <source>
        <strain evidence="6">FOSC 3-a</strain>
    </source>
</reference>
<dbReference type="SUPFAM" id="SSF47384">
    <property type="entry name" value="Homodimeric domain of signal transducing histidine kinase"/>
    <property type="match status" value="1"/>
</dbReference>
<dbReference type="SMART" id="SM00387">
    <property type="entry name" value="HATPase_c"/>
    <property type="match status" value="1"/>
</dbReference>
<dbReference type="Gene3D" id="3.30.565.10">
    <property type="entry name" value="Histidine kinase-like ATPase, C-terminal domain"/>
    <property type="match status" value="1"/>
</dbReference>
<dbReference type="InterPro" id="IPR005467">
    <property type="entry name" value="His_kinase_dom"/>
</dbReference>
<dbReference type="HOGENOM" id="CLU_002763_4_0_1"/>
<dbReference type="InterPro" id="IPR036890">
    <property type="entry name" value="HATPase_C_sf"/>
</dbReference>
<dbReference type="CDD" id="cd00082">
    <property type="entry name" value="HisKA"/>
    <property type="match status" value="1"/>
</dbReference>
<evidence type="ECO:0008006" key="7">
    <source>
        <dbReference type="Google" id="ProtNLM"/>
    </source>
</evidence>
<evidence type="ECO:0000259" key="3">
    <source>
        <dbReference type="PROSITE" id="PS50109"/>
    </source>
</evidence>
<dbReference type="Gene3D" id="1.10.287.130">
    <property type="match status" value="1"/>
</dbReference>
<dbReference type="InterPro" id="IPR036097">
    <property type="entry name" value="HisK_dim/P_sf"/>
</dbReference>
<dbReference type="AlphaFoldDB" id="W9HEK8"/>
<dbReference type="CDD" id="cd17546">
    <property type="entry name" value="REC_hyHK_CKI1_RcsC-like"/>
    <property type="match status" value="1"/>
</dbReference>
<evidence type="ECO:0000259" key="4">
    <source>
        <dbReference type="PROSITE" id="PS50110"/>
    </source>
</evidence>
<dbReference type="Pfam" id="PF00072">
    <property type="entry name" value="Response_reg"/>
    <property type="match status" value="1"/>
</dbReference>
<dbReference type="SMART" id="SM00388">
    <property type="entry name" value="HisKA"/>
    <property type="match status" value="1"/>
</dbReference>
<dbReference type="Gene3D" id="3.40.50.2300">
    <property type="match status" value="1"/>
</dbReference>
<protein>
    <recommendedName>
        <fullName evidence="7">Histidine kinase</fullName>
    </recommendedName>
</protein>
<dbReference type="PRINTS" id="PR00344">
    <property type="entry name" value="BCTRLSENSOR"/>
</dbReference>
<name>W9HEK8_FUSOX</name>
<dbReference type="Proteomes" id="UP000030753">
    <property type="component" value="Unassembled WGS sequence"/>
</dbReference>
<evidence type="ECO:0000313" key="5">
    <source>
        <dbReference type="EMBL" id="EWY79434.1"/>
    </source>
</evidence>
<dbReference type="SMART" id="SM00448">
    <property type="entry name" value="REC"/>
    <property type="match status" value="1"/>
</dbReference>
<dbReference type="PANTHER" id="PTHR43719:SF69">
    <property type="entry name" value="HISTIDINE KINASE G7"/>
    <property type="match status" value="1"/>
</dbReference>